<proteinExistence type="predicted"/>
<comment type="caution">
    <text evidence="1">The sequence shown here is derived from an EMBL/GenBank/DDBJ whole genome shotgun (WGS) entry which is preliminary data.</text>
</comment>
<reference evidence="1" key="1">
    <citation type="submission" date="2022-07" db="EMBL/GenBank/DDBJ databases">
        <title>Genome Sequence of Lecanicillium saksenae.</title>
        <authorList>
            <person name="Buettner E."/>
        </authorList>
    </citation>
    <scope>NUCLEOTIDE SEQUENCE</scope>
    <source>
        <strain evidence="1">VT-O1</strain>
    </source>
</reference>
<dbReference type="EMBL" id="JANAKD010000077">
    <property type="protein sequence ID" value="KAJ3497996.1"/>
    <property type="molecule type" value="Genomic_DNA"/>
</dbReference>
<keyword evidence="2" id="KW-1185">Reference proteome</keyword>
<organism evidence="1 2">
    <name type="scientific">Lecanicillium saksenae</name>
    <dbReference type="NCBI Taxonomy" id="468837"/>
    <lineage>
        <taxon>Eukaryota</taxon>
        <taxon>Fungi</taxon>
        <taxon>Dikarya</taxon>
        <taxon>Ascomycota</taxon>
        <taxon>Pezizomycotina</taxon>
        <taxon>Sordariomycetes</taxon>
        <taxon>Hypocreomycetidae</taxon>
        <taxon>Hypocreales</taxon>
        <taxon>Cordycipitaceae</taxon>
        <taxon>Lecanicillium</taxon>
    </lineage>
</organism>
<protein>
    <submittedName>
        <fullName evidence="1">Uncharacterized protein</fullName>
    </submittedName>
</protein>
<evidence type="ECO:0000313" key="1">
    <source>
        <dbReference type="EMBL" id="KAJ3497996.1"/>
    </source>
</evidence>
<dbReference type="Proteomes" id="UP001148737">
    <property type="component" value="Unassembled WGS sequence"/>
</dbReference>
<evidence type="ECO:0000313" key="2">
    <source>
        <dbReference type="Proteomes" id="UP001148737"/>
    </source>
</evidence>
<gene>
    <name evidence="1" type="ORF">NLG97_g1469</name>
</gene>
<accession>A0ACC1R6Y7</accession>
<name>A0ACC1R6Y7_9HYPO</name>
<sequence>MIMAEMSLKCNDAAFGPAVASTACRGGFDFTVKFEESILSILPSTIFVVAATVQCLRLIRNKSLKVRPSFLLVAKLGTTVAYCGIQVAILVLQSLNDSEVSQISIASATVGLVAAVTLAILSILEHRNTSRPSFLIAIYLVGSIMFDVARTRTTWLRNDSGALAGTATAAVILKLFILWLEAVNKRNILLEAYNTLSKEATSGLLSRGLFLWLSSLLMNGSKKALSLKDLFGIHEKLDPHQLTHELSEQWEKSDRQRRHGLAMATLSAWKLELGKVAIPRLILVGLSISQPFIIGEIIDNTLARDTPDVRNRGYGLIGAVALSYIGTAIITGFYQHLAFRFMAMTRGGLIGLIYAKMTRSPTSAMESGDSAAITLIEADVERIGETWYLLTSELWACIIQLGLSVWLLQRQIGLICIAPVILAIAFTVTSLRAASFMTARQKRWLEAVQCRVNFTTTVLGHMKNVKMLGLGDKMQQVIRDLRTTEIDRSKKFRRLSSFNICLLNLPDTYGQLATFAAFAIVARVQHSDAFTLSKAISSLSILAILMEPLQQLLLCIPQTYAALGCFERIQTFLNTESWTDNRLTPMTIETPINANDQENFEIELQNLRAPRSPAWVSVENAAFGWSETTKILEHISLHLTSDDNVTILTGPVGCGKSTLLKSLLGETVLQSGSISLSSQKVSYCDQSPWISSGTIQSIIVGASAYCERLYKAVLHACALDVDMALLKNGDQTQIRSQGNTLSGGQKQRIAIARALFSKKPIAIFDDVLSGLDAVTREIVLTRVFGPHGLVRELGIIAILATHATERMEVADRIVVPARDTHLDDAASDDDAEARDQTEEQPEEEEDEAKQQLRQTGDISLYKYYFQSLGWINFATFALIVCCEAAFSTLLYAWISLWSNSPDRNNTGYWLGLYATWAVLKSIGLFGAIYFIYVVTVPRSARHLHGSVLETAFRAPMSYISPTPTGVLVNRFSQDMRLVDMVLPGNLVSTCFILSGSLGIMALIIVASPYLAAALPFLFGALYLLQRFYLRTSRQLRLLELESKAPVTSHVIETMRGTSSIRAYGWEGAYIEKLETLLADCQKPFYLLLCIQRWLGVVLGLVVGVLAVLLTTVAVTVRGNSTSTGFVGVALINMMHLSQTLTGLIVQWTNLETSLGAVSRIKNFAEDTPREAEPGGQVNKEWPADGNLSFDNWTAGYTDNVVLRGITMDIKAGQKIALCGRTGSGKSSLLTSILGMIEGTAGRIVIDEVDLSKVSAETVRQAVTCVTQDPFLFDSSVRDNLDPAASKTDEEIEVALRHVGLWPVLIKAATTSGLPDEAVLSLAAEELHLSHGQSQLFCLARAMLRDSRVVLLDEPTSSVDSATEQQIQDIVDREFKRATVIMVTHRLSGIKRFDAVAVLQAGKVAEFGSPHALLADSASALSMLCKAHGHERGS</sequence>